<evidence type="ECO:0000259" key="4">
    <source>
        <dbReference type="PROSITE" id="PS50043"/>
    </source>
</evidence>
<dbReference type="Gene3D" id="3.40.50.2300">
    <property type="match status" value="1"/>
</dbReference>
<dbReference type="AlphaFoldDB" id="A0A1I4LPT4"/>
<evidence type="ECO:0000256" key="3">
    <source>
        <dbReference type="ARBA" id="ARBA00023163"/>
    </source>
</evidence>
<keyword evidence="1" id="KW-0805">Transcription regulation</keyword>
<keyword evidence="6" id="KW-1185">Reference proteome</keyword>
<feature type="domain" description="HTH luxR-type" evidence="4">
    <location>
        <begin position="120"/>
        <end position="185"/>
    </location>
</feature>
<dbReference type="SUPFAM" id="SSF46894">
    <property type="entry name" value="C-terminal effector domain of the bipartite response regulators"/>
    <property type="match status" value="1"/>
</dbReference>
<dbReference type="GO" id="GO:0006355">
    <property type="term" value="P:regulation of DNA-templated transcription"/>
    <property type="evidence" value="ECO:0007669"/>
    <property type="project" value="InterPro"/>
</dbReference>
<dbReference type="PROSITE" id="PS00622">
    <property type="entry name" value="HTH_LUXR_1"/>
    <property type="match status" value="1"/>
</dbReference>
<dbReference type="PROSITE" id="PS50043">
    <property type="entry name" value="HTH_LUXR_2"/>
    <property type="match status" value="1"/>
</dbReference>
<accession>A0A1I4LPT4</accession>
<dbReference type="EMBL" id="FOSV01000031">
    <property type="protein sequence ID" value="SFL92846.1"/>
    <property type="molecule type" value="Genomic_DNA"/>
</dbReference>
<dbReference type="STRING" id="414703.SAMN04488125_1312"/>
<dbReference type="InterPro" id="IPR016032">
    <property type="entry name" value="Sig_transdc_resp-reg_C-effctor"/>
</dbReference>
<keyword evidence="2 5" id="KW-0238">DNA-binding</keyword>
<name>A0A1I4LPT4_9HYPH</name>
<proteinExistence type="predicted"/>
<dbReference type="PANTHER" id="PTHR44688">
    <property type="entry name" value="DNA-BINDING TRANSCRIPTIONAL ACTIVATOR DEVR_DOSR"/>
    <property type="match status" value="1"/>
</dbReference>
<gene>
    <name evidence="5" type="ORF">SAMN04488125_1312</name>
</gene>
<protein>
    <submittedName>
        <fullName evidence="5">DNA-binding response regulator, NarL/FixJ family, contains REC and HTH domains</fullName>
    </submittedName>
</protein>
<keyword evidence="3" id="KW-0804">Transcription</keyword>
<evidence type="ECO:0000256" key="2">
    <source>
        <dbReference type="ARBA" id="ARBA00023125"/>
    </source>
</evidence>
<dbReference type="GO" id="GO:0003677">
    <property type="term" value="F:DNA binding"/>
    <property type="evidence" value="ECO:0007669"/>
    <property type="project" value="UniProtKB-KW"/>
</dbReference>
<dbReference type="CDD" id="cd06170">
    <property type="entry name" value="LuxR_C_like"/>
    <property type="match status" value="1"/>
</dbReference>
<organism evidence="5 6">
    <name type="scientific">Methylorubrum salsuginis</name>
    <dbReference type="NCBI Taxonomy" id="414703"/>
    <lineage>
        <taxon>Bacteria</taxon>
        <taxon>Pseudomonadati</taxon>
        <taxon>Pseudomonadota</taxon>
        <taxon>Alphaproteobacteria</taxon>
        <taxon>Hyphomicrobiales</taxon>
        <taxon>Methylobacteriaceae</taxon>
        <taxon>Methylorubrum</taxon>
    </lineage>
</organism>
<sequence>MLAWTYDVRPLSSVDGCADLVSTLVCDLIILCGANYSDIADDLSALQAECGNYPVLVIFDAANFNTVISTLELGVRGVLSTSSSLGILHGVINLIRSGGIYVPPDCMIAAQRAYTNPSVSLGSDAAFTPRQSAIIAAIRKGTPNKIIAYELGMCESTVKVHIRNIMKKLKVRNRTELAFKASNLMATL</sequence>
<dbReference type="PRINTS" id="PR00038">
    <property type="entry name" value="HTHLUXR"/>
</dbReference>
<evidence type="ECO:0000313" key="5">
    <source>
        <dbReference type="EMBL" id="SFL92846.1"/>
    </source>
</evidence>
<dbReference type="InterPro" id="IPR000792">
    <property type="entry name" value="Tscrpt_reg_LuxR_C"/>
</dbReference>
<evidence type="ECO:0000256" key="1">
    <source>
        <dbReference type="ARBA" id="ARBA00023015"/>
    </source>
</evidence>
<dbReference type="Proteomes" id="UP000198804">
    <property type="component" value="Unassembled WGS sequence"/>
</dbReference>
<dbReference type="PANTHER" id="PTHR44688:SF16">
    <property type="entry name" value="DNA-BINDING TRANSCRIPTIONAL ACTIVATOR DEVR_DOSR"/>
    <property type="match status" value="1"/>
</dbReference>
<reference evidence="6" key="1">
    <citation type="submission" date="2016-10" db="EMBL/GenBank/DDBJ databases">
        <authorList>
            <person name="Varghese N."/>
            <person name="Submissions S."/>
        </authorList>
    </citation>
    <scope>NUCLEOTIDE SEQUENCE [LARGE SCALE GENOMIC DNA]</scope>
    <source>
        <strain evidence="6">CGMCC 1.6474</strain>
    </source>
</reference>
<dbReference type="SMART" id="SM00421">
    <property type="entry name" value="HTH_LUXR"/>
    <property type="match status" value="1"/>
</dbReference>
<dbReference type="Pfam" id="PF00196">
    <property type="entry name" value="GerE"/>
    <property type="match status" value="1"/>
</dbReference>
<evidence type="ECO:0000313" key="6">
    <source>
        <dbReference type="Proteomes" id="UP000198804"/>
    </source>
</evidence>